<dbReference type="NCBIfam" id="TIGR00670">
    <property type="entry name" value="asp_carb_tr"/>
    <property type="match status" value="1"/>
</dbReference>
<evidence type="ECO:0000259" key="9">
    <source>
        <dbReference type="Pfam" id="PF02729"/>
    </source>
</evidence>
<comment type="catalytic activity">
    <reaction evidence="7">
        <text>carbamoyl phosphate + L-aspartate = N-carbamoyl-L-aspartate + phosphate + H(+)</text>
        <dbReference type="Rhea" id="RHEA:20013"/>
        <dbReference type="ChEBI" id="CHEBI:15378"/>
        <dbReference type="ChEBI" id="CHEBI:29991"/>
        <dbReference type="ChEBI" id="CHEBI:32814"/>
        <dbReference type="ChEBI" id="CHEBI:43474"/>
        <dbReference type="ChEBI" id="CHEBI:58228"/>
        <dbReference type="EC" id="2.1.3.2"/>
    </reaction>
</comment>
<protein>
    <recommendedName>
        <fullName evidence="3">aspartate carbamoyltransferase</fullName>
        <ecNumber evidence="3">2.1.3.2</ecNumber>
    </recommendedName>
</protein>
<dbReference type="Pfam" id="PF00185">
    <property type="entry name" value="OTCace"/>
    <property type="match status" value="1"/>
</dbReference>
<reference evidence="10" key="1">
    <citation type="journal article" date="2020" name="Nature">
        <title>Giant virus diversity and host interactions through global metagenomics.</title>
        <authorList>
            <person name="Schulz F."/>
            <person name="Roux S."/>
            <person name="Paez-Espino D."/>
            <person name="Jungbluth S."/>
            <person name="Walsh D.A."/>
            <person name="Denef V.J."/>
            <person name="McMahon K.D."/>
            <person name="Konstantinidis K.T."/>
            <person name="Eloe-Fadrosh E.A."/>
            <person name="Kyrpides N.C."/>
            <person name="Woyke T."/>
        </authorList>
    </citation>
    <scope>NUCLEOTIDE SEQUENCE</scope>
    <source>
        <strain evidence="10">GVMAG-M-3300018428-16</strain>
    </source>
</reference>
<dbReference type="PANTHER" id="PTHR45753:SF6">
    <property type="entry name" value="ASPARTATE CARBAMOYLTRANSFERASE"/>
    <property type="match status" value="1"/>
</dbReference>
<dbReference type="InterPro" id="IPR006132">
    <property type="entry name" value="Asp/Orn_carbamoyltranf_P-bd"/>
</dbReference>
<dbReference type="EMBL" id="MN739240">
    <property type="protein sequence ID" value="QHS95100.1"/>
    <property type="molecule type" value="Genomic_DNA"/>
</dbReference>
<dbReference type="InterPro" id="IPR006131">
    <property type="entry name" value="Asp_carbamoyltransf_Asp/Orn-bd"/>
</dbReference>
<comment type="pathway">
    <text evidence="1">Pyrimidine metabolism; UMP biosynthesis via de novo pathway; (S)-dihydroorotate from bicarbonate: step 2/3.</text>
</comment>
<dbReference type="Gene3D" id="3.40.50.1370">
    <property type="entry name" value="Aspartate/ornithine carbamoyltransferase"/>
    <property type="match status" value="2"/>
</dbReference>
<dbReference type="GO" id="GO:0004070">
    <property type="term" value="F:aspartate carbamoyltransferase activity"/>
    <property type="evidence" value="ECO:0007669"/>
    <property type="project" value="UniProtKB-EC"/>
</dbReference>
<dbReference type="GO" id="GO:0016597">
    <property type="term" value="F:amino acid binding"/>
    <property type="evidence" value="ECO:0007669"/>
    <property type="project" value="InterPro"/>
</dbReference>
<evidence type="ECO:0000256" key="7">
    <source>
        <dbReference type="ARBA" id="ARBA00048859"/>
    </source>
</evidence>
<accession>A0A6C0BSS0</accession>
<evidence type="ECO:0000256" key="4">
    <source>
        <dbReference type="ARBA" id="ARBA00022679"/>
    </source>
</evidence>
<sequence>MHTIISIDDITKDNIDRIFNLATKYKVINKNSRIRPNQKINNTLKPFNIGLMFFEPSTRTFCSFQSAINRCGGNFITYIHENSSCKKGESLRDTIKTMEAYCDLLIIRHPDKNIFYNIKEFTNIPLINAGNGSEEDPTQALLDLYTIHTHFDRKLSSILFVGDLKNSRCVYSLIKLLTRFYNNTLKIFLLELNGLEFDETLLKSDNIKHVNRYEDCISFVDVVYMTRIQNERLDESNYALIEQYKSITMTPEIMKKMKNISIVLHPLPRNHEINPICDNDQRSKYFQNVENGVYVRMGILNYCINTFEYS</sequence>
<evidence type="ECO:0000256" key="5">
    <source>
        <dbReference type="ARBA" id="ARBA00022975"/>
    </source>
</evidence>
<dbReference type="InterPro" id="IPR036901">
    <property type="entry name" value="Asp/Orn_carbamoylTrfase_sf"/>
</dbReference>
<evidence type="ECO:0000256" key="3">
    <source>
        <dbReference type="ARBA" id="ARBA00013008"/>
    </source>
</evidence>
<feature type="domain" description="Aspartate/ornithine carbamoyltransferase Asp/Orn-binding" evidence="8">
    <location>
        <begin position="157"/>
        <end position="302"/>
    </location>
</feature>
<evidence type="ECO:0000256" key="2">
    <source>
        <dbReference type="ARBA" id="ARBA00008896"/>
    </source>
</evidence>
<evidence type="ECO:0000313" key="10">
    <source>
        <dbReference type="EMBL" id="QHS95100.1"/>
    </source>
</evidence>
<keyword evidence="4" id="KW-0808">Transferase</keyword>
<feature type="domain" description="Aspartate/ornithine carbamoyltransferase carbamoyl-P binding" evidence="9">
    <location>
        <begin position="4"/>
        <end position="148"/>
    </location>
</feature>
<comment type="similarity">
    <text evidence="2">Belongs to the aspartate/ornithine carbamoyltransferase superfamily. ATCase family.</text>
</comment>
<dbReference type="SUPFAM" id="SSF53671">
    <property type="entry name" value="Aspartate/ornithine carbamoyltransferase"/>
    <property type="match status" value="1"/>
</dbReference>
<organism evidence="10">
    <name type="scientific">viral metagenome</name>
    <dbReference type="NCBI Taxonomy" id="1070528"/>
    <lineage>
        <taxon>unclassified sequences</taxon>
        <taxon>metagenomes</taxon>
        <taxon>organismal metagenomes</taxon>
    </lineage>
</organism>
<dbReference type="PRINTS" id="PR00100">
    <property type="entry name" value="AOTCASE"/>
</dbReference>
<dbReference type="AlphaFoldDB" id="A0A6C0BSS0"/>
<name>A0A6C0BSS0_9ZZZZ</name>
<dbReference type="InterPro" id="IPR006130">
    <property type="entry name" value="Asp/Orn_carbamoylTrfase"/>
</dbReference>
<keyword evidence="5" id="KW-0665">Pyrimidine biosynthesis</keyword>
<dbReference type="UniPathway" id="UPA00070">
    <property type="reaction ID" value="UER00116"/>
</dbReference>
<dbReference type="PROSITE" id="PS00097">
    <property type="entry name" value="CARBAMOYLTRANSFERASE"/>
    <property type="match status" value="1"/>
</dbReference>
<dbReference type="Pfam" id="PF02729">
    <property type="entry name" value="OTCace_N"/>
    <property type="match status" value="1"/>
</dbReference>
<dbReference type="GO" id="GO:0044205">
    <property type="term" value="P:'de novo' UMP biosynthetic process"/>
    <property type="evidence" value="ECO:0007669"/>
    <property type="project" value="UniProtKB-UniPathway"/>
</dbReference>
<dbReference type="EC" id="2.1.3.2" evidence="3"/>
<proteinExistence type="inferred from homology"/>
<evidence type="ECO:0000259" key="8">
    <source>
        <dbReference type="Pfam" id="PF00185"/>
    </source>
</evidence>
<dbReference type="PANTHER" id="PTHR45753">
    <property type="entry name" value="ORNITHINE CARBAMOYLTRANSFERASE, MITOCHONDRIAL"/>
    <property type="match status" value="1"/>
</dbReference>
<dbReference type="GO" id="GO:0006207">
    <property type="term" value="P:'de novo' pyrimidine nucleobase biosynthetic process"/>
    <property type="evidence" value="ECO:0007669"/>
    <property type="project" value="InterPro"/>
</dbReference>
<dbReference type="PRINTS" id="PR00101">
    <property type="entry name" value="ATCASE"/>
</dbReference>
<dbReference type="GO" id="GO:0006520">
    <property type="term" value="P:amino acid metabolic process"/>
    <property type="evidence" value="ECO:0007669"/>
    <property type="project" value="InterPro"/>
</dbReference>
<evidence type="ECO:0000256" key="6">
    <source>
        <dbReference type="ARBA" id="ARBA00043884"/>
    </source>
</evidence>
<comment type="function">
    <text evidence="6">Catalyzes the condensation of carbamoyl phosphate and aspartate to form carbamoyl aspartate and inorganic phosphate, the committed step in the de novo pyrimidine nucleotide biosynthesis pathway.</text>
</comment>
<dbReference type="InterPro" id="IPR002082">
    <property type="entry name" value="Asp_carbamoyltransf"/>
</dbReference>
<evidence type="ECO:0000256" key="1">
    <source>
        <dbReference type="ARBA" id="ARBA00004852"/>
    </source>
</evidence>